<dbReference type="Pfam" id="PF03162">
    <property type="entry name" value="Y_phosphatase2"/>
    <property type="match status" value="1"/>
</dbReference>
<dbReference type="RefSeq" id="WP_250198306.1">
    <property type="nucleotide sequence ID" value="NZ_CP097636.1"/>
</dbReference>
<evidence type="ECO:0000313" key="5">
    <source>
        <dbReference type="Proteomes" id="UP001056201"/>
    </source>
</evidence>
<dbReference type="PROSITE" id="PS00383">
    <property type="entry name" value="TYR_PHOSPHATASE_1"/>
    <property type="match status" value="1"/>
</dbReference>
<gene>
    <name evidence="4" type="ORF">MW290_31680</name>
</gene>
<feature type="region of interest" description="Disordered" evidence="2">
    <location>
        <begin position="30"/>
        <end position="50"/>
    </location>
</feature>
<name>A0ABY4SDB2_AQUTE</name>
<keyword evidence="5" id="KW-1185">Reference proteome</keyword>
<dbReference type="PANTHER" id="PTHR31126:SF72">
    <property type="entry name" value="DUAL SPECIFICITY PROTEIN PHOSPHATASE TPBA"/>
    <property type="match status" value="1"/>
</dbReference>
<dbReference type="EMBL" id="CP097636">
    <property type="protein sequence ID" value="URI10097.1"/>
    <property type="molecule type" value="Genomic_DNA"/>
</dbReference>
<sequence length="211" mass="22856">MIHPHAWHRRRTLVVLASVWTGTGIAAARPSAPASASAPDPGARPANWATPLPELGVPNLHLIAPGLYRSAQPRAQDVAALQRLGIRTVVSLRSFNSDEAVFKGSGISLVRVPINTWHIGDEQVVKALRALRAARASGPVLLHCQHGADRTGVISAVLRMTEQGWSRQQAMDEMFHGGYGYHTLWRNIPAYLQRVDAQALQARVAAAEPGR</sequence>
<dbReference type="PANTHER" id="PTHR31126">
    <property type="entry name" value="TYROSINE-PROTEIN PHOSPHATASE"/>
    <property type="match status" value="1"/>
</dbReference>
<evidence type="ECO:0000259" key="3">
    <source>
        <dbReference type="PROSITE" id="PS50056"/>
    </source>
</evidence>
<proteinExistence type="inferred from homology"/>
<accession>A0ABY4SDB2</accession>
<evidence type="ECO:0000256" key="1">
    <source>
        <dbReference type="ARBA" id="ARBA00009580"/>
    </source>
</evidence>
<organism evidence="4 5">
    <name type="scientific">Aquincola tertiaricarbonis</name>
    <dbReference type="NCBI Taxonomy" id="391953"/>
    <lineage>
        <taxon>Bacteria</taxon>
        <taxon>Pseudomonadati</taxon>
        <taxon>Pseudomonadota</taxon>
        <taxon>Betaproteobacteria</taxon>
        <taxon>Burkholderiales</taxon>
        <taxon>Sphaerotilaceae</taxon>
        <taxon>Aquincola</taxon>
    </lineage>
</organism>
<evidence type="ECO:0000313" key="4">
    <source>
        <dbReference type="EMBL" id="URI10097.1"/>
    </source>
</evidence>
<dbReference type="Gene3D" id="3.90.190.10">
    <property type="entry name" value="Protein tyrosine phosphatase superfamily"/>
    <property type="match status" value="1"/>
</dbReference>
<dbReference type="InterPro" id="IPR016130">
    <property type="entry name" value="Tyr_Pase_AS"/>
</dbReference>
<dbReference type="InterPro" id="IPR004861">
    <property type="entry name" value="Siw14-like"/>
</dbReference>
<dbReference type="InterPro" id="IPR000387">
    <property type="entry name" value="Tyr_Pase_dom"/>
</dbReference>
<dbReference type="InterPro" id="IPR029021">
    <property type="entry name" value="Prot-tyrosine_phosphatase-like"/>
</dbReference>
<dbReference type="SUPFAM" id="SSF52799">
    <property type="entry name" value="(Phosphotyrosine protein) phosphatases II"/>
    <property type="match status" value="1"/>
</dbReference>
<feature type="domain" description="Tyrosine specific protein phosphatases" evidence="3">
    <location>
        <begin position="122"/>
        <end position="174"/>
    </location>
</feature>
<reference evidence="4" key="1">
    <citation type="submission" date="2022-05" db="EMBL/GenBank/DDBJ databases">
        <title>An RpoN-dependent PEP-CTERM gene is involved in floc formation of an Aquincola tertiaricarbonis strain.</title>
        <authorList>
            <person name="Qiu D."/>
            <person name="Xia M."/>
        </authorList>
    </citation>
    <scope>NUCLEOTIDE SEQUENCE</scope>
    <source>
        <strain evidence="4">RN12</strain>
    </source>
</reference>
<dbReference type="Proteomes" id="UP001056201">
    <property type="component" value="Chromosome 2"/>
</dbReference>
<dbReference type="PROSITE" id="PS50056">
    <property type="entry name" value="TYR_PHOSPHATASE_2"/>
    <property type="match status" value="1"/>
</dbReference>
<protein>
    <submittedName>
        <fullName evidence="4">Tyrosine-protein phosphatase</fullName>
    </submittedName>
</protein>
<comment type="similarity">
    <text evidence="1">Belongs to the protein-tyrosine phosphatase family.</text>
</comment>
<evidence type="ECO:0000256" key="2">
    <source>
        <dbReference type="SAM" id="MobiDB-lite"/>
    </source>
</evidence>
<feature type="compositionally biased region" description="Low complexity" evidence="2">
    <location>
        <begin position="30"/>
        <end position="46"/>
    </location>
</feature>